<keyword evidence="3" id="KW-1185">Reference proteome</keyword>
<evidence type="ECO:0000313" key="3">
    <source>
        <dbReference type="Proteomes" id="UP000693946"/>
    </source>
</evidence>
<feature type="compositionally biased region" description="Low complexity" evidence="1">
    <location>
        <begin position="182"/>
        <end position="198"/>
    </location>
</feature>
<evidence type="ECO:0000256" key="1">
    <source>
        <dbReference type="SAM" id="MobiDB-lite"/>
    </source>
</evidence>
<proteinExistence type="predicted"/>
<protein>
    <submittedName>
        <fullName evidence="2">Uncharacterized protein</fullName>
    </submittedName>
</protein>
<accession>A0AAV6RHP3</accession>
<organism evidence="2 3">
    <name type="scientific">Solea senegalensis</name>
    <name type="common">Senegalese sole</name>
    <dbReference type="NCBI Taxonomy" id="28829"/>
    <lineage>
        <taxon>Eukaryota</taxon>
        <taxon>Metazoa</taxon>
        <taxon>Chordata</taxon>
        <taxon>Craniata</taxon>
        <taxon>Vertebrata</taxon>
        <taxon>Euteleostomi</taxon>
        <taxon>Actinopterygii</taxon>
        <taxon>Neopterygii</taxon>
        <taxon>Teleostei</taxon>
        <taxon>Neoteleostei</taxon>
        <taxon>Acanthomorphata</taxon>
        <taxon>Carangaria</taxon>
        <taxon>Pleuronectiformes</taxon>
        <taxon>Pleuronectoidei</taxon>
        <taxon>Soleidae</taxon>
        <taxon>Solea</taxon>
    </lineage>
</organism>
<dbReference type="Proteomes" id="UP000693946">
    <property type="component" value="Linkage Group LG2"/>
</dbReference>
<dbReference type="AlphaFoldDB" id="A0AAV6RHP3"/>
<reference evidence="2 3" key="1">
    <citation type="journal article" date="2021" name="Sci. Rep.">
        <title>Chromosome anchoring in Senegalese sole (Solea senegalensis) reveals sex-associated markers and genome rearrangements in flatfish.</title>
        <authorList>
            <person name="Guerrero-Cozar I."/>
            <person name="Gomez-Garrido J."/>
            <person name="Berbel C."/>
            <person name="Martinez-Blanch J.F."/>
            <person name="Alioto T."/>
            <person name="Claros M.G."/>
            <person name="Gagnaire P.A."/>
            <person name="Manchado M."/>
        </authorList>
    </citation>
    <scope>NUCLEOTIDE SEQUENCE [LARGE SCALE GENOMIC DNA]</scope>
    <source>
        <strain evidence="2">Sse05_10M</strain>
    </source>
</reference>
<comment type="caution">
    <text evidence="2">The sequence shown here is derived from an EMBL/GenBank/DDBJ whole genome shotgun (WGS) entry which is preliminary data.</text>
</comment>
<feature type="region of interest" description="Disordered" evidence="1">
    <location>
        <begin position="178"/>
        <end position="198"/>
    </location>
</feature>
<evidence type="ECO:0000313" key="2">
    <source>
        <dbReference type="EMBL" id="KAG7503820.1"/>
    </source>
</evidence>
<sequence>MMCRLGRTGNGNEAPGTRREWMRAPADFFGIRCNATRMRHVSRASLLAVVGFSVAAEGKEANLGISGAGFSPGGHRSSTRVSPQLAALFSSQDPHRWLNSVLCWSWTELLLADQRWSSCQMRRWRSGRKRTRKRRTVTRKTRTWTRCLEPGWESWTSSHRVWMTVAQSSLLSRKLLSDRRPTWPTSPTDSPSTTSTRR</sequence>
<dbReference type="EMBL" id="JAGKHQ010000012">
    <property type="protein sequence ID" value="KAG7503820.1"/>
    <property type="molecule type" value="Genomic_DNA"/>
</dbReference>
<name>A0AAV6RHP3_SOLSE</name>
<gene>
    <name evidence="2" type="ORF">JOB18_045632</name>
</gene>